<proteinExistence type="predicted"/>
<dbReference type="AlphaFoldDB" id="A0A5Q4ZYN9"/>
<reference evidence="1" key="1">
    <citation type="submission" date="2019-09" db="EMBL/GenBank/DDBJ databases">
        <authorList>
            <person name="Hjerde E."/>
        </authorList>
    </citation>
    <scope>NUCLEOTIDE SEQUENCE [LARGE SCALE GENOMIC DNA]</scope>
    <source>
        <strain evidence="1">06/09/160</strain>
        <plasmid evidence="1">pAWOD_2</plasmid>
    </source>
</reference>
<organism evidence="1">
    <name type="scientific">Aliivibrio wodanis</name>
    <dbReference type="NCBI Taxonomy" id="80852"/>
    <lineage>
        <taxon>Bacteria</taxon>
        <taxon>Pseudomonadati</taxon>
        <taxon>Pseudomonadota</taxon>
        <taxon>Gammaproteobacteria</taxon>
        <taxon>Vibrionales</taxon>
        <taxon>Vibrionaceae</taxon>
        <taxon>Aliivibrio</taxon>
    </lineage>
</organism>
<evidence type="ECO:0000313" key="1">
    <source>
        <dbReference type="EMBL" id="VVV06988.1"/>
    </source>
</evidence>
<geneLocation type="plasmid" evidence="1">
    <name>pAWOD_2</name>
</geneLocation>
<gene>
    <name evidence="1" type="ORF">AW0309160_04482</name>
</gene>
<dbReference type="EMBL" id="LR721753">
    <property type="protein sequence ID" value="VVV06988.1"/>
    <property type="molecule type" value="Genomic_DNA"/>
</dbReference>
<sequence>MILTENVFTHLEHNKNCSHCTDFHHDQLNEKESVFLCHIYSQQFIEIPFLCNSASFNDTKVAK</sequence>
<keyword evidence="1" id="KW-0614">Plasmid</keyword>
<dbReference type="RefSeq" id="WP_192957876.1">
    <property type="nucleotide sequence ID" value="NZ_LR721753.1"/>
</dbReference>
<name>A0A5Q4ZYN9_9GAMM</name>
<protein>
    <submittedName>
        <fullName evidence="1">Uncharacterized protein</fullName>
    </submittedName>
</protein>
<accession>A0A5Q4ZYN9</accession>